<comment type="subcellular location">
    <subcellularLocation>
        <location evidence="1">Nucleus</location>
    </subcellularLocation>
</comment>
<evidence type="ECO:0000256" key="6">
    <source>
        <dbReference type="ARBA" id="ARBA00023242"/>
    </source>
</evidence>
<dbReference type="InterPro" id="IPR005574">
    <property type="entry name" value="Rpb4/RPC9"/>
</dbReference>
<dbReference type="EMBL" id="JBEDUW010000004">
    <property type="protein sequence ID" value="KAK9930912.1"/>
    <property type="molecule type" value="Genomic_DNA"/>
</dbReference>
<dbReference type="SMART" id="SM00657">
    <property type="entry name" value="RPOL4c"/>
    <property type="match status" value="1"/>
</dbReference>
<organism evidence="9 10">
    <name type="scientific">Rubus argutus</name>
    <name type="common">Southern blackberry</name>
    <dbReference type="NCBI Taxonomy" id="59490"/>
    <lineage>
        <taxon>Eukaryota</taxon>
        <taxon>Viridiplantae</taxon>
        <taxon>Streptophyta</taxon>
        <taxon>Embryophyta</taxon>
        <taxon>Tracheophyta</taxon>
        <taxon>Spermatophyta</taxon>
        <taxon>Magnoliopsida</taxon>
        <taxon>eudicotyledons</taxon>
        <taxon>Gunneridae</taxon>
        <taxon>Pentapetalae</taxon>
        <taxon>rosids</taxon>
        <taxon>fabids</taxon>
        <taxon>Rosales</taxon>
        <taxon>Rosaceae</taxon>
        <taxon>Rosoideae</taxon>
        <taxon>Rosoideae incertae sedis</taxon>
        <taxon>Rubus</taxon>
    </lineage>
</organism>
<dbReference type="SUPFAM" id="SSF47819">
    <property type="entry name" value="HRDC-like"/>
    <property type="match status" value="1"/>
</dbReference>
<evidence type="ECO:0000259" key="8">
    <source>
        <dbReference type="SMART" id="SM00657"/>
    </source>
</evidence>
<gene>
    <name evidence="9" type="ORF">M0R45_018215</name>
</gene>
<dbReference type="GO" id="GO:0006384">
    <property type="term" value="P:transcription initiation at RNA polymerase III promoter"/>
    <property type="evidence" value="ECO:0007669"/>
    <property type="project" value="InterPro"/>
</dbReference>
<evidence type="ECO:0000256" key="1">
    <source>
        <dbReference type="ARBA" id="ARBA00004123"/>
    </source>
</evidence>
<dbReference type="GO" id="GO:0000166">
    <property type="term" value="F:nucleotide binding"/>
    <property type="evidence" value="ECO:0007669"/>
    <property type="project" value="InterPro"/>
</dbReference>
<feature type="domain" description="RNA polymerase Rpb4/RPC9 core" evidence="8">
    <location>
        <begin position="1"/>
        <end position="117"/>
    </location>
</feature>
<evidence type="ECO:0000256" key="7">
    <source>
        <dbReference type="SAM" id="MobiDB-lite"/>
    </source>
</evidence>
<evidence type="ECO:0000256" key="2">
    <source>
        <dbReference type="ARBA" id="ARBA00006898"/>
    </source>
</evidence>
<dbReference type="Gene3D" id="1.20.1250.40">
    <property type="match status" value="1"/>
</dbReference>
<feature type="region of interest" description="Disordered" evidence="7">
    <location>
        <begin position="111"/>
        <end position="138"/>
    </location>
</feature>
<keyword evidence="5" id="KW-0804">Transcription</keyword>
<comment type="caution">
    <text evidence="9">The sequence shown here is derived from an EMBL/GenBank/DDBJ whole genome shotgun (WGS) entry which is preliminary data.</text>
</comment>
<proteinExistence type="inferred from homology"/>
<evidence type="ECO:0000313" key="9">
    <source>
        <dbReference type="EMBL" id="KAK9930912.1"/>
    </source>
</evidence>
<dbReference type="AlphaFoldDB" id="A0AAW1X2S8"/>
<dbReference type="PANTHER" id="PTHR15561">
    <property type="entry name" value="CALCITONIN GENE-RELATED PEPTIDE-RECEPTOR COMPONENT PROTEIN"/>
    <property type="match status" value="1"/>
</dbReference>
<evidence type="ECO:0000256" key="5">
    <source>
        <dbReference type="ARBA" id="ARBA00023163"/>
    </source>
</evidence>
<evidence type="ECO:0000256" key="3">
    <source>
        <dbReference type="ARBA" id="ARBA00016672"/>
    </source>
</evidence>
<keyword evidence="10" id="KW-1185">Reference proteome</keyword>
<keyword evidence="6" id="KW-0539">Nucleus</keyword>
<dbReference type="Pfam" id="PF03874">
    <property type="entry name" value="RNA_pol_Rpb4"/>
    <property type="match status" value="1"/>
</dbReference>
<dbReference type="Proteomes" id="UP001457282">
    <property type="component" value="Unassembled WGS sequence"/>
</dbReference>
<comment type="similarity">
    <text evidence="2">Belongs to the eukaryotic RPC9 RNA polymerase subunit family.</text>
</comment>
<dbReference type="InterPro" id="IPR038846">
    <property type="entry name" value="RPC9"/>
</dbReference>
<keyword evidence="4" id="KW-0240">DNA-directed RNA polymerase</keyword>
<reference evidence="9 10" key="1">
    <citation type="journal article" date="2023" name="G3 (Bethesda)">
        <title>A chromosome-length genome assembly and annotation of blackberry (Rubus argutus, cv. 'Hillquist').</title>
        <authorList>
            <person name="Bruna T."/>
            <person name="Aryal R."/>
            <person name="Dudchenko O."/>
            <person name="Sargent D.J."/>
            <person name="Mead D."/>
            <person name="Buti M."/>
            <person name="Cavallini A."/>
            <person name="Hytonen T."/>
            <person name="Andres J."/>
            <person name="Pham M."/>
            <person name="Weisz D."/>
            <person name="Mascagni F."/>
            <person name="Usai G."/>
            <person name="Natali L."/>
            <person name="Bassil N."/>
            <person name="Fernandez G.E."/>
            <person name="Lomsadze A."/>
            <person name="Armour M."/>
            <person name="Olukolu B."/>
            <person name="Poorten T."/>
            <person name="Britton C."/>
            <person name="Davik J."/>
            <person name="Ashrafi H."/>
            <person name="Aiden E.L."/>
            <person name="Borodovsky M."/>
            <person name="Worthington M."/>
        </authorList>
    </citation>
    <scope>NUCLEOTIDE SEQUENCE [LARGE SCALE GENOMIC DNA]</scope>
    <source>
        <strain evidence="9">PI 553951</strain>
    </source>
</reference>
<dbReference type="GO" id="GO:0005666">
    <property type="term" value="C:RNA polymerase III complex"/>
    <property type="evidence" value="ECO:0007669"/>
    <property type="project" value="InterPro"/>
</dbReference>
<protein>
    <recommendedName>
        <fullName evidence="3">DNA-directed RNA polymerase III subunit RPC9</fullName>
    </recommendedName>
</protein>
<dbReference type="PANTHER" id="PTHR15561:SF0">
    <property type="entry name" value="DNA-DIRECTED RNA POLYMERASE III SUBUNIT RPC9"/>
    <property type="match status" value="1"/>
</dbReference>
<dbReference type="InterPro" id="IPR010997">
    <property type="entry name" value="HRDC-like_sf"/>
</dbReference>
<dbReference type="InterPro" id="IPR006590">
    <property type="entry name" value="RNA_pol_Rpb4/RPC9_core"/>
</dbReference>
<dbReference type="InterPro" id="IPR038324">
    <property type="entry name" value="Rpb4/RPC9_sf"/>
</dbReference>
<sequence length="138" mass="15298">MKILKADAGALNNFEVLEFLKSKGYSKDDRKRGMGRVTTSEYKVFDYLVDTPAGTQTREGNDEFKEKCKQFDLGNDTILNIINTRPASVVEIYAIVEENADELVEMIGEVLTPPTAPSPKPEADTDEIDAETMNCGTN</sequence>
<evidence type="ECO:0000256" key="4">
    <source>
        <dbReference type="ARBA" id="ARBA00022478"/>
    </source>
</evidence>
<accession>A0AAW1X2S8</accession>
<evidence type="ECO:0000313" key="10">
    <source>
        <dbReference type="Proteomes" id="UP001457282"/>
    </source>
</evidence>
<name>A0AAW1X2S8_RUBAR</name>